<feature type="region of interest" description="Disordered" evidence="1">
    <location>
        <begin position="1"/>
        <end position="23"/>
    </location>
</feature>
<name>A0A919ITL0_9ACTN</name>
<dbReference type="AlphaFoldDB" id="A0A919ITL0"/>
<evidence type="ECO:0000313" key="3">
    <source>
        <dbReference type="Proteomes" id="UP000619479"/>
    </source>
</evidence>
<dbReference type="EMBL" id="BOMH01000060">
    <property type="protein sequence ID" value="GID69373.1"/>
    <property type="molecule type" value="Genomic_DNA"/>
</dbReference>
<dbReference type="Proteomes" id="UP000619479">
    <property type="component" value="Unassembled WGS sequence"/>
</dbReference>
<evidence type="ECO:0000256" key="1">
    <source>
        <dbReference type="SAM" id="MobiDB-lite"/>
    </source>
</evidence>
<gene>
    <name evidence="2" type="ORF">Acy02nite_72540</name>
</gene>
<reference evidence="2" key="1">
    <citation type="submission" date="2021-01" db="EMBL/GenBank/DDBJ databases">
        <title>Whole genome shotgun sequence of Actinoplanes cyaneus NBRC 14990.</title>
        <authorList>
            <person name="Komaki H."/>
            <person name="Tamura T."/>
        </authorList>
    </citation>
    <scope>NUCLEOTIDE SEQUENCE</scope>
    <source>
        <strain evidence="2">NBRC 14990</strain>
    </source>
</reference>
<proteinExistence type="predicted"/>
<accession>A0A919ITL0</accession>
<organism evidence="2 3">
    <name type="scientific">Actinoplanes cyaneus</name>
    <dbReference type="NCBI Taxonomy" id="52696"/>
    <lineage>
        <taxon>Bacteria</taxon>
        <taxon>Bacillati</taxon>
        <taxon>Actinomycetota</taxon>
        <taxon>Actinomycetes</taxon>
        <taxon>Micromonosporales</taxon>
        <taxon>Micromonosporaceae</taxon>
        <taxon>Actinoplanes</taxon>
    </lineage>
</organism>
<sequence length="346" mass="37685">MHQHVGSQETRTDRPSRSRRTTATAAPALNDAASVLALQRSVGNAAVGRLLTVQRVQQDQTTAQPPAPITADEAQEIRNYRDTTTNADVQRLLDQLIPHLDRVSTWSRMPNMTGGGSTQIDPEATAAAGSNRYAISYAGDGTVQEQVAILVHELTHILVNESYGSDMLNYPVAPLPATSTATAEGQRQSERTAATDPEQIRQFNDYVTSTAADLMHLLPHAGFSPARVSEIAQKLSGHTASKPLFEYDAVLSHLLAWSEQDGIPVTSEFYVRLKIAVDETRSWRQSGTVTPGSAAPGNGELDRLGAAWPAINAITRPPAPPAPPRRRMRDRIRDRIIAILAKLKRR</sequence>
<dbReference type="RefSeq" id="WP_203751680.1">
    <property type="nucleotide sequence ID" value="NZ_BAAAUC010000010.1"/>
</dbReference>
<keyword evidence="3" id="KW-1185">Reference proteome</keyword>
<protein>
    <submittedName>
        <fullName evidence="2">Uncharacterized protein</fullName>
    </submittedName>
</protein>
<comment type="caution">
    <text evidence="2">The sequence shown here is derived from an EMBL/GenBank/DDBJ whole genome shotgun (WGS) entry which is preliminary data.</text>
</comment>
<evidence type="ECO:0000313" key="2">
    <source>
        <dbReference type="EMBL" id="GID69373.1"/>
    </source>
</evidence>